<organism evidence="2 3">
    <name type="scientific">Lucilia cuprina</name>
    <name type="common">Green bottle fly</name>
    <name type="synonym">Australian sheep blowfly</name>
    <dbReference type="NCBI Taxonomy" id="7375"/>
    <lineage>
        <taxon>Eukaryota</taxon>
        <taxon>Metazoa</taxon>
        <taxon>Ecdysozoa</taxon>
        <taxon>Arthropoda</taxon>
        <taxon>Hexapoda</taxon>
        <taxon>Insecta</taxon>
        <taxon>Pterygota</taxon>
        <taxon>Neoptera</taxon>
        <taxon>Endopterygota</taxon>
        <taxon>Diptera</taxon>
        <taxon>Brachycera</taxon>
        <taxon>Muscomorpha</taxon>
        <taxon>Oestroidea</taxon>
        <taxon>Calliphoridae</taxon>
        <taxon>Luciliinae</taxon>
        <taxon>Lucilia</taxon>
    </lineage>
</organism>
<keyword evidence="3" id="KW-1185">Reference proteome</keyword>
<dbReference type="Proteomes" id="UP000037069">
    <property type="component" value="Unassembled WGS sequence"/>
</dbReference>
<feature type="transmembrane region" description="Helical" evidence="1">
    <location>
        <begin position="108"/>
        <end position="130"/>
    </location>
</feature>
<sequence>MVYIMGQTGCFNNQLLPLCAVAETTEAISVVWLDDLNRTSNVLGYIFRPDEMRNERACIYLQKGDLVCRILTAINYMLQIVFFLLSSVCAALTLLPNIIAIPNGFDEFFFGLFVSNFLKVYLGLCMIFIIQLLSLYVDDVVVFDDAHSKCQVTIAIDDDCCYKISNSAVAAIITL</sequence>
<gene>
    <name evidence="2" type="ORF">FF38_07717</name>
</gene>
<name>A0A0L0BN46_LUCCU</name>
<accession>A0A0L0BN46</accession>
<comment type="caution">
    <text evidence="2">The sequence shown here is derived from an EMBL/GenBank/DDBJ whole genome shotgun (WGS) entry which is preliminary data.</text>
</comment>
<evidence type="ECO:0000256" key="1">
    <source>
        <dbReference type="SAM" id="Phobius"/>
    </source>
</evidence>
<keyword evidence="1" id="KW-0812">Transmembrane</keyword>
<reference evidence="2 3" key="1">
    <citation type="journal article" date="2015" name="Nat. Commun.">
        <title>Lucilia cuprina genome unlocks parasitic fly biology to underpin future interventions.</title>
        <authorList>
            <person name="Anstead C.A."/>
            <person name="Korhonen P.K."/>
            <person name="Young N.D."/>
            <person name="Hall R.S."/>
            <person name="Jex A.R."/>
            <person name="Murali S.C."/>
            <person name="Hughes D.S."/>
            <person name="Lee S.F."/>
            <person name="Perry T."/>
            <person name="Stroehlein A.J."/>
            <person name="Ansell B.R."/>
            <person name="Breugelmans B."/>
            <person name="Hofmann A."/>
            <person name="Qu J."/>
            <person name="Dugan S."/>
            <person name="Lee S.L."/>
            <person name="Chao H."/>
            <person name="Dinh H."/>
            <person name="Han Y."/>
            <person name="Doddapaneni H.V."/>
            <person name="Worley K.C."/>
            <person name="Muzny D.M."/>
            <person name="Ioannidis P."/>
            <person name="Waterhouse R.M."/>
            <person name="Zdobnov E.M."/>
            <person name="James P.J."/>
            <person name="Bagnall N.H."/>
            <person name="Kotze A.C."/>
            <person name="Gibbs R.A."/>
            <person name="Richards S."/>
            <person name="Batterham P."/>
            <person name="Gasser R.B."/>
        </authorList>
    </citation>
    <scope>NUCLEOTIDE SEQUENCE [LARGE SCALE GENOMIC DNA]</scope>
    <source>
        <strain evidence="2 3">LS</strain>
        <tissue evidence="2">Full body</tissue>
    </source>
</reference>
<evidence type="ECO:0000313" key="2">
    <source>
        <dbReference type="EMBL" id="KNC20699.1"/>
    </source>
</evidence>
<feature type="transmembrane region" description="Helical" evidence="1">
    <location>
        <begin position="80"/>
        <end position="102"/>
    </location>
</feature>
<dbReference type="EMBL" id="JRES01001705">
    <property type="protein sequence ID" value="KNC20699.1"/>
    <property type="molecule type" value="Genomic_DNA"/>
</dbReference>
<keyword evidence="1" id="KW-1133">Transmembrane helix</keyword>
<dbReference type="AlphaFoldDB" id="A0A0L0BN46"/>
<protein>
    <submittedName>
        <fullName evidence="2">Uncharacterized protein</fullName>
    </submittedName>
</protein>
<keyword evidence="1" id="KW-0472">Membrane</keyword>
<evidence type="ECO:0000313" key="3">
    <source>
        <dbReference type="Proteomes" id="UP000037069"/>
    </source>
</evidence>
<proteinExistence type="predicted"/>